<reference evidence="7" key="2">
    <citation type="submission" date="2022-01" db="EMBL/GenBank/DDBJ databases">
        <authorList>
            <person name="Yamashiro T."/>
            <person name="Shiraishi A."/>
            <person name="Satake H."/>
            <person name="Nakayama K."/>
        </authorList>
    </citation>
    <scope>NUCLEOTIDE SEQUENCE</scope>
</reference>
<feature type="region of interest" description="Disordered" evidence="5">
    <location>
        <begin position="424"/>
        <end position="478"/>
    </location>
</feature>
<dbReference type="Proteomes" id="UP001151760">
    <property type="component" value="Unassembled WGS sequence"/>
</dbReference>
<dbReference type="PROSITE" id="PS50158">
    <property type="entry name" value="ZF_CCHC"/>
    <property type="match status" value="1"/>
</dbReference>
<proteinExistence type="predicted"/>
<feature type="compositionally biased region" description="Basic and acidic residues" evidence="5">
    <location>
        <begin position="443"/>
        <end position="468"/>
    </location>
</feature>
<dbReference type="SMART" id="SM00343">
    <property type="entry name" value="ZnF_C2HC"/>
    <property type="match status" value="1"/>
</dbReference>
<evidence type="ECO:0000256" key="4">
    <source>
        <dbReference type="SAM" id="Coils"/>
    </source>
</evidence>
<evidence type="ECO:0000256" key="5">
    <source>
        <dbReference type="SAM" id="MobiDB-lite"/>
    </source>
</evidence>
<dbReference type="Pfam" id="PF07727">
    <property type="entry name" value="RVT_2"/>
    <property type="match status" value="1"/>
</dbReference>
<keyword evidence="4" id="KW-0175">Coiled coil</keyword>
<organism evidence="7 8">
    <name type="scientific">Tanacetum coccineum</name>
    <dbReference type="NCBI Taxonomy" id="301880"/>
    <lineage>
        <taxon>Eukaryota</taxon>
        <taxon>Viridiplantae</taxon>
        <taxon>Streptophyta</taxon>
        <taxon>Embryophyta</taxon>
        <taxon>Tracheophyta</taxon>
        <taxon>Spermatophyta</taxon>
        <taxon>Magnoliopsida</taxon>
        <taxon>eudicotyledons</taxon>
        <taxon>Gunneridae</taxon>
        <taxon>Pentapetalae</taxon>
        <taxon>asterids</taxon>
        <taxon>campanulids</taxon>
        <taxon>Asterales</taxon>
        <taxon>Asteraceae</taxon>
        <taxon>Asteroideae</taxon>
        <taxon>Anthemideae</taxon>
        <taxon>Anthemidinae</taxon>
        <taxon>Tanacetum</taxon>
    </lineage>
</organism>
<dbReference type="InterPro" id="IPR012337">
    <property type="entry name" value="RNaseH-like_sf"/>
</dbReference>
<protein>
    <submittedName>
        <fullName evidence="7">Ribonuclease H-like domain-containing protein</fullName>
    </submittedName>
</protein>
<keyword evidence="3" id="KW-0863">Zinc-finger</keyword>
<evidence type="ECO:0000313" key="7">
    <source>
        <dbReference type="EMBL" id="GJU08064.1"/>
    </source>
</evidence>
<dbReference type="PANTHER" id="PTHR42648">
    <property type="entry name" value="TRANSPOSASE, PUTATIVE-RELATED"/>
    <property type="match status" value="1"/>
</dbReference>
<keyword evidence="3" id="KW-0862">Zinc</keyword>
<evidence type="ECO:0000256" key="3">
    <source>
        <dbReference type="PROSITE-ProRule" id="PRU00047"/>
    </source>
</evidence>
<feature type="coiled-coil region" evidence="4">
    <location>
        <begin position="163"/>
        <end position="201"/>
    </location>
</feature>
<dbReference type="InterPro" id="IPR013103">
    <property type="entry name" value="RVT_2"/>
</dbReference>
<feature type="domain" description="CCHC-type" evidence="6">
    <location>
        <begin position="40"/>
        <end position="55"/>
    </location>
</feature>
<dbReference type="Gene3D" id="4.10.60.10">
    <property type="entry name" value="Zinc finger, CCHC-type"/>
    <property type="match status" value="1"/>
</dbReference>
<reference evidence="7" key="1">
    <citation type="journal article" date="2022" name="Int. J. Mol. Sci.">
        <title>Draft Genome of Tanacetum Coccineum: Genomic Comparison of Closely Related Tanacetum-Family Plants.</title>
        <authorList>
            <person name="Yamashiro T."/>
            <person name="Shiraishi A."/>
            <person name="Nakayama K."/>
            <person name="Satake H."/>
        </authorList>
    </citation>
    <scope>NUCLEOTIDE SEQUENCE</scope>
</reference>
<keyword evidence="1" id="KW-0479">Metal-binding</keyword>
<dbReference type="InterPro" id="IPR039537">
    <property type="entry name" value="Retrotran_Ty1/copia-like"/>
</dbReference>
<comment type="caution">
    <text evidence="7">The sequence shown here is derived from an EMBL/GenBank/DDBJ whole genome shotgun (WGS) entry which is preliminary data.</text>
</comment>
<dbReference type="InterPro" id="IPR001878">
    <property type="entry name" value="Znf_CCHC"/>
</dbReference>
<evidence type="ECO:0000259" key="6">
    <source>
        <dbReference type="PROSITE" id="PS50158"/>
    </source>
</evidence>
<dbReference type="Gene3D" id="3.30.420.10">
    <property type="entry name" value="Ribonuclease H-like superfamily/Ribonuclease H"/>
    <property type="match status" value="1"/>
</dbReference>
<dbReference type="InterPro" id="IPR036875">
    <property type="entry name" value="Znf_CCHC_sf"/>
</dbReference>
<sequence>MDIQWEMAMLTIRARRFIKRTDRKLNVNGQRVGFDRSKLKCYNCHKNGHFARECRLPRNQEKSRKENNRRNVTMETPTENALVAQDGIGGYDWSYQAEEEHPTNYALMAFTSSGSSSNSDSKVDSCSKSSCLESVEAKLAHYKKNEAVFEESINVLNLEVKLRDNALVENKKKLEKVEKERDELKLTLEKFQNSSKSLNNLLESQVSVKFKTGLGYNAASSTAASSAVESFVNSSEMFGKINTAGASVNTAVRPVNTAGSKTTVNHPRPISNAYKKGYSQVTRPFNKATHSRRSTRKKELLIVVEYHIARTPQQNGVAERKNRTLIEVARTISKTPYDLIRGRTSLIDFMKPFGCPVTILNTKDHLGKFDGKADEGIFRLDLRNGLDWLFDVDSLSKSMNYMPVVAGNQTIGIVGTRDNIVAGPNYSKEDAGVKPTEVDESEASNKDRKDEQDSRSEFERLLQQDKQTKHPNSTNSINTISTHVSVAGPSFTNDDPSSPVNASEAFNAFEDHLFERFSPFKNAFALPHVPNVFLIDDTGIFGNAYDDKDMGAEANLNNLETTMNVSHIPTTRIDKDHPKDKIIGDLNLAIQTRRMTKISNEHAMDLQNGKRTIGTKWVFRNKKDERGIVVRNKARLVTQGYTQEEGINYDKVFAPVARIEEIRFIRGTIDKTLFINKDKSDILLVQVYVDDIIFGSTKKTLCLEFEQMMHKRFQMSYIGELTFFLGLQVQQKEDGIFISQDKYVANILKKFNFVTVKTASTLMEPNKALVKDEEANNMDVHLYRLIDV</sequence>
<dbReference type="Pfam" id="PF00098">
    <property type="entry name" value="zf-CCHC"/>
    <property type="match status" value="1"/>
</dbReference>
<evidence type="ECO:0000256" key="2">
    <source>
        <dbReference type="ARBA" id="ARBA00022801"/>
    </source>
</evidence>
<dbReference type="SUPFAM" id="SSF53098">
    <property type="entry name" value="Ribonuclease H-like"/>
    <property type="match status" value="1"/>
</dbReference>
<name>A0ABQ5J6C8_9ASTR</name>
<evidence type="ECO:0000256" key="1">
    <source>
        <dbReference type="ARBA" id="ARBA00022723"/>
    </source>
</evidence>
<dbReference type="EMBL" id="BQNB010021597">
    <property type="protein sequence ID" value="GJU08064.1"/>
    <property type="molecule type" value="Genomic_DNA"/>
</dbReference>
<evidence type="ECO:0000313" key="8">
    <source>
        <dbReference type="Proteomes" id="UP001151760"/>
    </source>
</evidence>
<dbReference type="SUPFAM" id="SSF57756">
    <property type="entry name" value="Retrovirus zinc finger-like domains"/>
    <property type="match status" value="1"/>
</dbReference>
<dbReference type="InterPro" id="IPR036397">
    <property type="entry name" value="RNaseH_sf"/>
</dbReference>
<accession>A0ABQ5J6C8</accession>
<keyword evidence="2" id="KW-0378">Hydrolase</keyword>
<keyword evidence="8" id="KW-1185">Reference proteome</keyword>
<gene>
    <name evidence="7" type="ORF">Tco_1124494</name>
</gene>
<dbReference type="PANTHER" id="PTHR42648:SF32">
    <property type="entry name" value="RIBONUCLEASE H-LIKE DOMAIN, GAG-PRE-INTEGRASE DOMAIN PROTEIN-RELATED"/>
    <property type="match status" value="1"/>
</dbReference>